<evidence type="ECO:0000313" key="3">
    <source>
        <dbReference type="EMBL" id="ADD44544.1"/>
    </source>
</evidence>
<feature type="signal peptide" evidence="2">
    <location>
        <begin position="1"/>
        <end position="24"/>
    </location>
</feature>
<feature type="chain" id="PRO_5003048321" evidence="2">
    <location>
        <begin position="25"/>
        <end position="643"/>
    </location>
</feature>
<dbReference type="OrthoDB" id="614750at2"/>
<dbReference type="KEGG" id="sna:Snas_4903"/>
<feature type="region of interest" description="Disordered" evidence="1">
    <location>
        <begin position="112"/>
        <end position="140"/>
    </location>
</feature>
<evidence type="ECO:0000313" key="4">
    <source>
        <dbReference type="Proteomes" id="UP000000844"/>
    </source>
</evidence>
<protein>
    <submittedName>
        <fullName evidence="3">Uncharacterized protein</fullName>
    </submittedName>
</protein>
<dbReference type="STRING" id="446470.Snas_4903"/>
<keyword evidence="4" id="KW-1185">Reference proteome</keyword>
<dbReference type="AlphaFoldDB" id="D3Q8V2"/>
<gene>
    <name evidence="3" type="ordered locus">Snas_4903</name>
</gene>
<organism evidence="3 4">
    <name type="scientific">Stackebrandtia nassauensis (strain DSM 44728 / CIP 108903 / NRRL B-16338 / NBRC 102104 / LLR-40K-21)</name>
    <dbReference type="NCBI Taxonomy" id="446470"/>
    <lineage>
        <taxon>Bacteria</taxon>
        <taxon>Bacillati</taxon>
        <taxon>Actinomycetota</taxon>
        <taxon>Actinomycetes</taxon>
        <taxon>Glycomycetales</taxon>
        <taxon>Glycomycetaceae</taxon>
        <taxon>Stackebrandtia</taxon>
    </lineage>
</organism>
<name>D3Q8V2_STANL</name>
<dbReference type="HOGENOM" id="CLU_425723_0_0_11"/>
<proteinExistence type="predicted"/>
<dbReference type="RefSeq" id="WP_013020115.1">
    <property type="nucleotide sequence ID" value="NC_013947.1"/>
</dbReference>
<evidence type="ECO:0000256" key="1">
    <source>
        <dbReference type="SAM" id="MobiDB-lite"/>
    </source>
</evidence>
<keyword evidence="2" id="KW-0732">Signal</keyword>
<feature type="compositionally biased region" description="Basic and acidic residues" evidence="1">
    <location>
        <begin position="112"/>
        <end position="129"/>
    </location>
</feature>
<accession>D3Q8V2</accession>
<dbReference type="eggNOG" id="COG1404">
    <property type="taxonomic scope" value="Bacteria"/>
</dbReference>
<dbReference type="EMBL" id="CP001778">
    <property type="protein sequence ID" value="ADD44544.1"/>
    <property type="molecule type" value="Genomic_DNA"/>
</dbReference>
<dbReference type="Proteomes" id="UP000000844">
    <property type="component" value="Chromosome"/>
</dbReference>
<evidence type="ECO:0000256" key="2">
    <source>
        <dbReference type="SAM" id="SignalP"/>
    </source>
</evidence>
<reference evidence="3 4" key="1">
    <citation type="journal article" date="2009" name="Stand. Genomic Sci.">
        <title>Complete genome sequence of Stackebrandtia nassauensis type strain (LLR-40K-21).</title>
        <authorList>
            <person name="Munk C."/>
            <person name="Lapidus A."/>
            <person name="Copeland A."/>
            <person name="Jando M."/>
            <person name="Mayilraj S."/>
            <person name="Glavina Del Rio T."/>
            <person name="Nolan M."/>
            <person name="Chen F."/>
            <person name="Lucas S."/>
            <person name="Tice H."/>
            <person name="Cheng J.F."/>
            <person name="Han C."/>
            <person name="Detter J.C."/>
            <person name="Bruce D."/>
            <person name="Goodwin L."/>
            <person name="Chain P."/>
            <person name="Pitluck S."/>
            <person name="Goker M."/>
            <person name="Ovchinikova G."/>
            <person name="Pati A."/>
            <person name="Ivanova N."/>
            <person name="Mavromatis K."/>
            <person name="Chen A."/>
            <person name="Palaniappan K."/>
            <person name="Land M."/>
            <person name="Hauser L."/>
            <person name="Chang Y.J."/>
            <person name="Jeffries C.D."/>
            <person name="Bristow J."/>
            <person name="Eisen J.A."/>
            <person name="Markowitz V."/>
            <person name="Hugenholtz P."/>
            <person name="Kyrpides N.C."/>
            <person name="Klenk H.P."/>
        </authorList>
    </citation>
    <scope>NUCLEOTIDE SEQUENCE [LARGE SCALE GENOMIC DNA]</scope>
    <source>
        <strain evidence="4">DSM 44728 / CIP 108903 / NRRL B-16338 / NBRC 102104 / LLR-40K-21</strain>
    </source>
</reference>
<sequence>MRKRYLVAAATVVMLSGVTAWVYADPAAPDPNPTADAGGDATVVLPTGDTVTLLPGGGVAVRPGDGRADAGFFRAGGTTDFIMVPMDQAADIASGERDPRRYNVSALLREGQHDAAKAPKSRLDDREYDGYAPASPGTRDSAANQKVTITLKDRHGKAPEYTDVLWSALGGEAFEKLTFDENGVSTTELPAGTYDLQLIFGTQSDQSGDVIEGISTFTVADEPVDLTIDGAKAQPVTAEVDAKDAEPQTRKVDMYAKGSNVGVYTLTGGKHDHYVLPTKSGASEGVSFNFGTSLTSPKGADEPYSYQLAFPGADGVPEDLSFEVPDEQLAEVATDFQSLGTESAAGYCFAGIPPDIGIGFQNCIETSFPVPGDQTVRYTPEPVKWHGYTRVGASESTMVTFGTTVEGTTYPAGPGEQSFNTAPLTIGLMENGAMRMSQGLGVTPAMMNHFDSDSLGYGRGYSGSITLSEGDTQLGHYEGVLDNSGGGFDLEPDASGRFTLTVDGKREADDVTPLNTHSTATWEFDCPKAPGDDEAETVAASYVVLAADGVTDGYAQAGEKQKVTMEYRPQNADVDTKLTDLKFEVSYDDGDSWDEVKIERDGDSATAELDHPSGAKFVSVRFTATDDTGSELSQQTIRSYGLK</sequence>